<evidence type="ECO:0000313" key="2">
    <source>
        <dbReference type="EMBL" id="CAG7716674.1"/>
    </source>
</evidence>
<accession>A0A8J2NVZ0</accession>
<feature type="compositionally biased region" description="Basic and acidic residues" evidence="1">
    <location>
        <begin position="81"/>
        <end position="94"/>
    </location>
</feature>
<dbReference type="EMBL" id="CAJVCH010040349">
    <property type="protein sequence ID" value="CAG7716674.1"/>
    <property type="molecule type" value="Genomic_DNA"/>
</dbReference>
<protein>
    <submittedName>
        <fullName evidence="2">Uncharacterized protein</fullName>
    </submittedName>
</protein>
<name>A0A8J2NVZ0_9HEXA</name>
<comment type="caution">
    <text evidence="2">The sequence shown here is derived from an EMBL/GenBank/DDBJ whole genome shotgun (WGS) entry which is preliminary data.</text>
</comment>
<organism evidence="2 3">
    <name type="scientific">Allacma fusca</name>
    <dbReference type="NCBI Taxonomy" id="39272"/>
    <lineage>
        <taxon>Eukaryota</taxon>
        <taxon>Metazoa</taxon>
        <taxon>Ecdysozoa</taxon>
        <taxon>Arthropoda</taxon>
        <taxon>Hexapoda</taxon>
        <taxon>Collembola</taxon>
        <taxon>Symphypleona</taxon>
        <taxon>Sminthuridae</taxon>
        <taxon>Allacma</taxon>
    </lineage>
</organism>
<evidence type="ECO:0000256" key="1">
    <source>
        <dbReference type="SAM" id="MobiDB-lite"/>
    </source>
</evidence>
<sequence>YAYLRQVTQAALVIQNQYRNYCENKRFKKSQESETTAGFLLPREANVNTNPASVMRSYSQRRQHQAARKIQQFMRQSKNKLQKERAERERQRCQ</sequence>
<keyword evidence="3" id="KW-1185">Reference proteome</keyword>
<dbReference type="AlphaFoldDB" id="A0A8J2NVZ0"/>
<dbReference type="Proteomes" id="UP000708208">
    <property type="component" value="Unassembled WGS sequence"/>
</dbReference>
<reference evidence="2" key="1">
    <citation type="submission" date="2021-06" db="EMBL/GenBank/DDBJ databases">
        <authorList>
            <person name="Hodson N. C."/>
            <person name="Mongue J. A."/>
            <person name="Jaron S. K."/>
        </authorList>
    </citation>
    <scope>NUCLEOTIDE SEQUENCE</scope>
</reference>
<proteinExistence type="predicted"/>
<dbReference type="PROSITE" id="PS50096">
    <property type="entry name" value="IQ"/>
    <property type="match status" value="1"/>
</dbReference>
<feature type="compositionally biased region" description="Polar residues" evidence="1">
    <location>
        <begin position="46"/>
        <end position="58"/>
    </location>
</feature>
<gene>
    <name evidence="2" type="ORF">AFUS01_LOCUS6170</name>
</gene>
<feature type="region of interest" description="Disordered" evidence="1">
    <location>
        <begin position="31"/>
        <end position="94"/>
    </location>
</feature>
<feature type="non-terminal residue" evidence="2">
    <location>
        <position position="1"/>
    </location>
</feature>
<evidence type="ECO:0000313" key="3">
    <source>
        <dbReference type="Proteomes" id="UP000708208"/>
    </source>
</evidence>